<gene>
    <name evidence="1" type="ORF">MANES_15G083800</name>
</gene>
<dbReference type="Proteomes" id="UP000091857">
    <property type="component" value="Chromosome 15"/>
</dbReference>
<dbReference type="AlphaFoldDB" id="A0A251J455"/>
<dbReference type="Gramene" id="Manes.15G083800.1.v8.1">
    <property type="protein sequence ID" value="Manes.15G083800.1.v8.1.CDS.1"/>
    <property type="gene ID" value="Manes.15G083800.v8.1"/>
</dbReference>
<organism evidence="1 2">
    <name type="scientific">Manihot esculenta</name>
    <name type="common">Cassava</name>
    <name type="synonym">Jatropha manihot</name>
    <dbReference type="NCBI Taxonomy" id="3983"/>
    <lineage>
        <taxon>Eukaryota</taxon>
        <taxon>Viridiplantae</taxon>
        <taxon>Streptophyta</taxon>
        <taxon>Embryophyta</taxon>
        <taxon>Tracheophyta</taxon>
        <taxon>Spermatophyta</taxon>
        <taxon>Magnoliopsida</taxon>
        <taxon>eudicotyledons</taxon>
        <taxon>Gunneridae</taxon>
        <taxon>Pentapetalae</taxon>
        <taxon>rosids</taxon>
        <taxon>fabids</taxon>
        <taxon>Malpighiales</taxon>
        <taxon>Euphorbiaceae</taxon>
        <taxon>Crotonoideae</taxon>
        <taxon>Manihoteae</taxon>
        <taxon>Manihot</taxon>
    </lineage>
</organism>
<evidence type="ECO:0000313" key="1">
    <source>
        <dbReference type="EMBL" id="OAY28646.1"/>
    </source>
</evidence>
<keyword evidence="2" id="KW-1185">Reference proteome</keyword>
<protein>
    <submittedName>
        <fullName evidence="1">Uncharacterized protein</fullName>
    </submittedName>
</protein>
<accession>A0A251J455</accession>
<dbReference type="EMBL" id="CM004401">
    <property type="protein sequence ID" value="OAY28647.1"/>
    <property type="molecule type" value="Genomic_DNA"/>
</dbReference>
<reference evidence="1 2" key="1">
    <citation type="submission" date="2016-02" db="EMBL/GenBank/DDBJ databases">
        <title>WGS assembly of Manihot esculenta.</title>
        <authorList>
            <person name="Bredeson J.V."/>
            <person name="Prochnik S.E."/>
            <person name="Lyons J.B."/>
            <person name="Schmutz J."/>
            <person name="Grimwood J."/>
            <person name="Vrebalov J."/>
            <person name="Bart R.S."/>
            <person name="Amuge T."/>
            <person name="Ferguson M.E."/>
            <person name="Green R."/>
            <person name="Putnam N."/>
            <person name="Stites J."/>
            <person name="Rounsley S."/>
            <person name="Rokhsar D.S."/>
        </authorList>
    </citation>
    <scope>NUCLEOTIDE SEQUENCE [LARGE SCALE GENOMIC DNA]</scope>
    <source>
        <strain evidence="2">cv. AM560-2</strain>
        <tissue evidence="1">Leaf</tissue>
    </source>
</reference>
<sequence>MYLAEQWVAGIRNKDINCDIVGKDSQCSTLQEERTTTNQNTRHPFITIEPSLKAEGEQPIYRNTWNERKLNLAQRYAPIQVPGNNLGPKDLLHLDQLIPLAIQMFFLNRAHVLKEEHQPNVHCQKLAISGKIQGITKHHWKRLARAKKQSSVVIEEVNGEKQNEGGTEKRKSDVLSEDIAKKPCLNPSAVLSERAEVASSK</sequence>
<dbReference type="EMBL" id="CM004401">
    <property type="protein sequence ID" value="OAY28646.1"/>
    <property type="molecule type" value="Genomic_DNA"/>
</dbReference>
<evidence type="ECO:0000313" key="2">
    <source>
        <dbReference type="Proteomes" id="UP000091857"/>
    </source>
</evidence>
<name>A0A251J455_MANES</name>
<proteinExistence type="predicted"/>